<dbReference type="InterPro" id="IPR023346">
    <property type="entry name" value="Lysozyme-like_dom_sf"/>
</dbReference>
<dbReference type="Gene3D" id="1.10.530.10">
    <property type="match status" value="1"/>
</dbReference>
<dbReference type="SUPFAM" id="SSF48435">
    <property type="entry name" value="Bacterial muramidases"/>
    <property type="match status" value="1"/>
</dbReference>
<dbReference type="PANTHER" id="PTHR37423">
    <property type="entry name" value="SOLUBLE LYTIC MUREIN TRANSGLYCOSYLASE-RELATED"/>
    <property type="match status" value="1"/>
</dbReference>
<feature type="chain" id="PRO_5045971447" evidence="5">
    <location>
        <begin position="21"/>
        <end position="600"/>
    </location>
</feature>
<comment type="similarity">
    <text evidence="1">Belongs to the transglycosylase Slt family.</text>
</comment>
<keyword evidence="8" id="KW-1185">Reference proteome</keyword>
<feature type="domain" description="Transglycosylase SLT" evidence="6">
    <location>
        <begin position="421"/>
        <end position="526"/>
    </location>
</feature>
<sequence length="600" mass="64050">MKRIWLMAAAAATAPTALHADEGTAAAATAASSVPARVIARAADRLPALLTPAERERYSAAYRAIDEQRWAEAQALLDGAPGGLLTLAAKAELYTAAGSPRVELPQLMEVLSGAPQLPQAQQLARLAASRGGTAMPALPGEHRLTWLGSAPIRARATPQRLDAAGTALMTAINPLIVDNRPADAEALVTAATGTVTPEAMTEARQRVAWSYYITGDDLNARRVASGAVSGIGRGEWAVQADWVLGLAAWRQNDWTAAANAFTAVSRAGEDAEMRAAGHYWAARADMAGGRPQQVEPRLRVAAQSPETFYGLIAAQALGMTQLAVDRALEFGQADRARLESCINSRIAIALVEIGQDRRAGAVLQHQARIGASAEHASLLRLARQLDLAETQLWLAHNGPQGARPALAARYPAPAWTPEGGWRVDRSLVYAHALQESRFRTDVTSPAGAQGLLQVRPGTAGDIARARGRTIAPAQLFVPATNMEYGQSYIERLRDMRATGGLLPKVIAAYNAGPAPVETWNTRNFDRGDPLLYIESLPYWETRGYVPIVLRNYWMYQRQAGEASGSLKAIAEGAWPRFPGSPGAQSVRLNQGGPARMASAD</sequence>
<feature type="signal peptide" evidence="5">
    <location>
        <begin position="1"/>
        <end position="20"/>
    </location>
</feature>
<dbReference type="InterPro" id="IPR008258">
    <property type="entry name" value="Transglycosylase_SLT_dom_1"/>
</dbReference>
<accession>A0ABX0XLI6</accession>
<evidence type="ECO:0000313" key="8">
    <source>
        <dbReference type="Proteomes" id="UP000734218"/>
    </source>
</evidence>
<dbReference type="InterPro" id="IPR008939">
    <property type="entry name" value="Lytic_TGlycosylase_superhlx_U"/>
</dbReference>
<dbReference type="Pfam" id="PF01464">
    <property type="entry name" value="SLT"/>
    <property type="match status" value="1"/>
</dbReference>
<dbReference type="EMBL" id="JAATJE010000001">
    <property type="protein sequence ID" value="NJC33647.1"/>
    <property type="molecule type" value="Genomic_DNA"/>
</dbReference>
<proteinExistence type="inferred from homology"/>
<dbReference type="Proteomes" id="UP000734218">
    <property type="component" value="Unassembled WGS sequence"/>
</dbReference>
<evidence type="ECO:0000256" key="1">
    <source>
        <dbReference type="ARBA" id="ARBA00007734"/>
    </source>
</evidence>
<evidence type="ECO:0000256" key="5">
    <source>
        <dbReference type="SAM" id="SignalP"/>
    </source>
</evidence>
<evidence type="ECO:0000259" key="6">
    <source>
        <dbReference type="Pfam" id="PF01464"/>
    </source>
</evidence>
<comment type="similarity">
    <text evidence="2">Belongs to the virb1 family.</text>
</comment>
<evidence type="ECO:0000313" key="7">
    <source>
        <dbReference type="EMBL" id="NJC33647.1"/>
    </source>
</evidence>
<evidence type="ECO:0000256" key="3">
    <source>
        <dbReference type="ARBA" id="ARBA00022729"/>
    </source>
</evidence>
<organism evidence="7 8">
    <name type="scientific">Sphingomonas jejuensis</name>
    <dbReference type="NCBI Taxonomy" id="904715"/>
    <lineage>
        <taxon>Bacteria</taxon>
        <taxon>Pseudomonadati</taxon>
        <taxon>Pseudomonadota</taxon>
        <taxon>Alphaproteobacteria</taxon>
        <taxon>Sphingomonadales</taxon>
        <taxon>Sphingomonadaceae</taxon>
        <taxon>Sphingomonas</taxon>
    </lineage>
</organism>
<comment type="caution">
    <text evidence="7">The sequence shown here is derived from an EMBL/GenBank/DDBJ whole genome shotgun (WGS) entry which is preliminary data.</text>
</comment>
<keyword evidence="3 5" id="KW-0732">Signal</keyword>
<dbReference type="RefSeq" id="WP_167953610.1">
    <property type="nucleotide sequence ID" value="NZ_JAATJE010000001.1"/>
</dbReference>
<dbReference type="CDD" id="cd13401">
    <property type="entry name" value="Slt70-like"/>
    <property type="match status" value="1"/>
</dbReference>
<feature type="region of interest" description="Disordered" evidence="4">
    <location>
        <begin position="580"/>
        <end position="600"/>
    </location>
</feature>
<dbReference type="SUPFAM" id="SSF53955">
    <property type="entry name" value="Lysozyme-like"/>
    <property type="match status" value="1"/>
</dbReference>
<reference evidence="7 8" key="1">
    <citation type="submission" date="2020-03" db="EMBL/GenBank/DDBJ databases">
        <title>Genomic Encyclopedia of Type Strains, Phase IV (KMG-IV): sequencing the most valuable type-strain genomes for metagenomic binning, comparative biology and taxonomic classification.</title>
        <authorList>
            <person name="Goeker M."/>
        </authorList>
    </citation>
    <scope>NUCLEOTIDE SEQUENCE [LARGE SCALE GENOMIC DNA]</scope>
    <source>
        <strain evidence="7 8">DSM 27651</strain>
    </source>
</reference>
<evidence type="ECO:0000256" key="2">
    <source>
        <dbReference type="ARBA" id="ARBA00009387"/>
    </source>
</evidence>
<evidence type="ECO:0000256" key="4">
    <source>
        <dbReference type="SAM" id="MobiDB-lite"/>
    </source>
</evidence>
<protein>
    <submittedName>
        <fullName evidence="7">Soluble lytic murein transglycosylase-like protein</fullName>
    </submittedName>
</protein>
<name>A0ABX0XLI6_9SPHN</name>
<dbReference type="Gene3D" id="1.25.20.10">
    <property type="entry name" value="Bacterial muramidases"/>
    <property type="match status" value="1"/>
</dbReference>
<dbReference type="PANTHER" id="PTHR37423:SF2">
    <property type="entry name" value="MEMBRANE-BOUND LYTIC MUREIN TRANSGLYCOSYLASE C"/>
    <property type="match status" value="1"/>
</dbReference>
<gene>
    <name evidence="7" type="ORF">GGR88_001121</name>
</gene>